<feature type="region of interest" description="Disordered" evidence="4">
    <location>
        <begin position="667"/>
        <end position="711"/>
    </location>
</feature>
<feature type="compositionally biased region" description="Gly residues" evidence="4">
    <location>
        <begin position="139"/>
        <end position="148"/>
    </location>
</feature>
<feature type="compositionally biased region" description="Basic and acidic residues" evidence="4">
    <location>
        <begin position="53"/>
        <end position="71"/>
    </location>
</feature>
<dbReference type="STRING" id="157652.A0A371H438"/>
<feature type="region of interest" description="Disordered" evidence="4">
    <location>
        <begin position="277"/>
        <end position="336"/>
    </location>
</feature>
<feature type="compositionally biased region" description="Basic and acidic residues" evidence="4">
    <location>
        <begin position="700"/>
        <end position="709"/>
    </location>
</feature>
<keyword evidence="3" id="KW-0539">Nucleus</keyword>
<dbReference type="InterPro" id="IPR039727">
    <property type="entry name" value="SE/Ars2"/>
</dbReference>
<comment type="similarity">
    <text evidence="2">Belongs to the ARS2 family.</text>
</comment>
<dbReference type="GO" id="GO:0031053">
    <property type="term" value="P:primary miRNA processing"/>
    <property type="evidence" value="ECO:0007669"/>
    <property type="project" value="TreeGrafter"/>
</dbReference>
<feature type="compositionally biased region" description="Pro residues" evidence="4">
    <location>
        <begin position="19"/>
        <end position="46"/>
    </location>
</feature>
<reference evidence="6" key="1">
    <citation type="submission" date="2018-05" db="EMBL/GenBank/DDBJ databases">
        <title>Draft genome of Mucuna pruriens seed.</title>
        <authorList>
            <person name="Nnadi N.E."/>
            <person name="Vos R."/>
            <person name="Hasami M.H."/>
            <person name="Devisetty U.K."/>
            <person name="Aguiy J.C."/>
        </authorList>
    </citation>
    <scope>NUCLEOTIDE SEQUENCE [LARGE SCALE GENOMIC DNA]</scope>
    <source>
        <strain evidence="6">JCA_2017</strain>
    </source>
</reference>
<proteinExistence type="inferred from homology"/>
<name>A0A371H438_MUCPR</name>
<sequence length="726" mass="81578">MAEVINAPPESFDKSPSSSAPPAPPPPPPPSSASDDLPPPPPPPHYPPRRRDRRDDRDFDRAPNRRADYYDRNVSPPPRDRDRDRDFKRRRSPSPPHRDRRYSPAPRRSPPPYKRSRRGSPRGGYGPDDRHGYDYYGGFERGVGGRGGYADEKSYGRFGPRSAGGYQNGISDVDSNRGYDMPSGGAQREGLMSYKQFIQELEDDILPAEAERRYQEYKSEYISTQKRAYFNAHKDEEWLKDKYHPTNLLTVIERRNENARQLAKDFLLDLQSGTLELSPGLNASTSSKSGQASEPNSEEEADTGAKRRRHGRGSNKENDFSAAPKAHPISSESRRIQADVQQAQALVHKLDAEKGIEDNILCSSDHNKNDDKAQSGSVGPIIIIRGLTSVKGLEGVELLDTLITYLWRIHGVDYYGMIETNEAKGFRHVRPEGTGHDETVKSGSDWEKKLDLFWQGRLNGQDPLEVMTGKEKIEAAAMEVLDPYVRKIRDEKYGWKYGCGAKGCTKLFHAAEFVHKHLKLKHPELVVEQTSKVREDLYFQNYMNDPDAPGGVPIMQQPQKDRPLKRRLGLVGRLRDDRGNQRDHDRSDRINGDRPDNSPSHERQSKALEMGNHDETMYDSYAGPGVPPFASDIPPPPLLMPVPGAGPLGPFVPAPPEVAMQMLRDQGGPSSYDTSGRKMRSGPHMGGAAPIITVPPNFRPDPRRMRSYQDLDAPEDEVTVIDYRIL</sequence>
<evidence type="ECO:0000259" key="5">
    <source>
        <dbReference type="PROSITE" id="PS00028"/>
    </source>
</evidence>
<protein>
    <submittedName>
        <fullName evidence="6">Serrate RNA effector molecule</fullName>
    </submittedName>
</protein>
<keyword evidence="7" id="KW-1185">Reference proteome</keyword>
<dbReference type="PROSITE" id="PS00028">
    <property type="entry name" value="ZINC_FINGER_C2H2_1"/>
    <property type="match status" value="1"/>
</dbReference>
<feature type="region of interest" description="Disordered" evidence="4">
    <location>
        <begin position="545"/>
        <end position="605"/>
    </location>
</feature>
<dbReference type="InterPro" id="IPR013087">
    <property type="entry name" value="Znf_C2H2_type"/>
</dbReference>
<feature type="region of interest" description="Disordered" evidence="4">
    <location>
        <begin position="1"/>
        <end position="177"/>
    </location>
</feature>
<feature type="domain" description="C2H2-type" evidence="5">
    <location>
        <begin position="499"/>
        <end position="522"/>
    </location>
</feature>
<evidence type="ECO:0000313" key="6">
    <source>
        <dbReference type="EMBL" id="RDX97446.1"/>
    </source>
</evidence>
<dbReference type="Pfam" id="PF04959">
    <property type="entry name" value="ARS2"/>
    <property type="match status" value="1"/>
</dbReference>
<organism evidence="6 7">
    <name type="scientific">Mucuna pruriens</name>
    <name type="common">Velvet bean</name>
    <name type="synonym">Dolichos pruriens</name>
    <dbReference type="NCBI Taxonomy" id="157652"/>
    <lineage>
        <taxon>Eukaryota</taxon>
        <taxon>Viridiplantae</taxon>
        <taxon>Streptophyta</taxon>
        <taxon>Embryophyta</taxon>
        <taxon>Tracheophyta</taxon>
        <taxon>Spermatophyta</taxon>
        <taxon>Magnoliopsida</taxon>
        <taxon>eudicotyledons</taxon>
        <taxon>Gunneridae</taxon>
        <taxon>Pentapetalae</taxon>
        <taxon>rosids</taxon>
        <taxon>fabids</taxon>
        <taxon>Fabales</taxon>
        <taxon>Fabaceae</taxon>
        <taxon>Papilionoideae</taxon>
        <taxon>50 kb inversion clade</taxon>
        <taxon>NPAAA clade</taxon>
        <taxon>indigoferoid/millettioid clade</taxon>
        <taxon>Phaseoleae</taxon>
        <taxon>Mucuna</taxon>
    </lineage>
</organism>
<dbReference type="Proteomes" id="UP000257109">
    <property type="component" value="Unassembled WGS sequence"/>
</dbReference>
<comment type="subcellular location">
    <subcellularLocation>
        <location evidence="1">Nucleus</location>
    </subcellularLocation>
</comment>
<dbReference type="OrthoDB" id="342064at2759"/>
<feature type="non-terminal residue" evidence="6">
    <location>
        <position position="1"/>
    </location>
</feature>
<evidence type="ECO:0000256" key="3">
    <source>
        <dbReference type="ARBA" id="ARBA00023242"/>
    </source>
</evidence>
<evidence type="ECO:0000313" key="7">
    <source>
        <dbReference type="Proteomes" id="UP000257109"/>
    </source>
</evidence>
<feature type="compositionally biased region" description="Low complexity" evidence="4">
    <location>
        <begin position="8"/>
        <end position="18"/>
    </location>
</feature>
<dbReference type="InterPro" id="IPR007042">
    <property type="entry name" value="SERRATE/Ars2_C"/>
</dbReference>
<evidence type="ECO:0000256" key="2">
    <source>
        <dbReference type="ARBA" id="ARBA00005407"/>
    </source>
</evidence>
<dbReference type="EMBL" id="QJKJ01003654">
    <property type="protein sequence ID" value="RDX97446.1"/>
    <property type="molecule type" value="Genomic_DNA"/>
</dbReference>
<dbReference type="PANTHER" id="PTHR13165">
    <property type="entry name" value="ARSENITE-RESISTANCE PROTEIN 2"/>
    <property type="match status" value="1"/>
</dbReference>
<dbReference type="Pfam" id="PF12066">
    <property type="entry name" value="SERRATE_Ars2_N"/>
    <property type="match status" value="1"/>
</dbReference>
<dbReference type="InterPro" id="IPR021933">
    <property type="entry name" value="SERRATE/Ars2_N"/>
</dbReference>
<dbReference type="GO" id="GO:0016604">
    <property type="term" value="C:nuclear body"/>
    <property type="evidence" value="ECO:0007669"/>
    <property type="project" value="TreeGrafter"/>
</dbReference>
<feature type="compositionally biased region" description="Polar residues" evidence="4">
    <location>
        <begin position="277"/>
        <end position="295"/>
    </location>
</feature>
<accession>A0A371H438</accession>
<comment type="caution">
    <text evidence="6">The sequence shown here is derived from an EMBL/GenBank/DDBJ whole genome shotgun (WGS) entry which is preliminary data.</text>
</comment>
<dbReference type="AlphaFoldDB" id="A0A371H438"/>
<evidence type="ECO:0000256" key="1">
    <source>
        <dbReference type="ARBA" id="ARBA00004123"/>
    </source>
</evidence>
<dbReference type="PANTHER" id="PTHR13165:SF0">
    <property type="entry name" value="SERRATE RNA EFFECTOR MOLECULE HOMOLOG"/>
    <property type="match status" value="1"/>
</dbReference>
<evidence type="ECO:0000256" key="4">
    <source>
        <dbReference type="SAM" id="MobiDB-lite"/>
    </source>
</evidence>
<feature type="compositionally biased region" description="Basic and acidic residues" evidence="4">
    <location>
        <begin position="78"/>
        <end position="87"/>
    </location>
</feature>
<gene>
    <name evidence="6" type="primary">SE</name>
    <name evidence="6" type="ORF">CR513_19773</name>
</gene>
<feature type="compositionally biased region" description="Basic and acidic residues" evidence="4">
    <location>
        <begin position="573"/>
        <end position="605"/>
    </location>
</feature>